<dbReference type="GO" id="GO:0046982">
    <property type="term" value="F:protein heterodimerization activity"/>
    <property type="evidence" value="ECO:0007669"/>
    <property type="project" value="InterPro"/>
</dbReference>
<evidence type="ECO:0000256" key="1">
    <source>
        <dbReference type="SAM" id="MobiDB-lite"/>
    </source>
</evidence>
<feature type="compositionally biased region" description="Basic and acidic residues" evidence="1">
    <location>
        <begin position="313"/>
        <end position="325"/>
    </location>
</feature>
<dbReference type="Proteomes" id="UP000221165">
    <property type="component" value="Unassembled WGS sequence"/>
</dbReference>
<protein>
    <submittedName>
        <fullName evidence="2">Transcription initiation factor tfiid complex subunit taf12</fullName>
    </submittedName>
</protein>
<feature type="compositionally biased region" description="Basic and acidic residues" evidence="1">
    <location>
        <begin position="357"/>
        <end position="374"/>
    </location>
</feature>
<feature type="compositionally biased region" description="Basic residues" evidence="1">
    <location>
        <begin position="210"/>
        <end position="221"/>
    </location>
</feature>
<reference evidence="2 3" key="1">
    <citation type="journal article" date="2017" name="Int. J. Parasitol.">
        <title>The genome of the protozoan parasite Cystoisospora suis and a reverse vaccinology approach to identify vaccine candidates.</title>
        <authorList>
            <person name="Palmieri N."/>
            <person name="Shrestha A."/>
            <person name="Ruttkowski B."/>
            <person name="Beck T."/>
            <person name="Vogl C."/>
            <person name="Tomley F."/>
            <person name="Blake D.P."/>
            <person name="Joachim A."/>
        </authorList>
    </citation>
    <scope>NUCLEOTIDE SEQUENCE [LARGE SCALE GENOMIC DNA]</scope>
    <source>
        <strain evidence="2 3">Wien I</strain>
    </source>
</reference>
<proteinExistence type="predicted"/>
<evidence type="ECO:0000313" key="3">
    <source>
        <dbReference type="Proteomes" id="UP000221165"/>
    </source>
</evidence>
<dbReference type="GO" id="GO:0003743">
    <property type="term" value="F:translation initiation factor activity"/>
    <property type="evidence" value="ECO:0007669"/>
    <property type="project" value="UniProtKB-KW"/>
</dbReference>
<name>A0A2C6KMW6_9APIC</name>
<dbReference type="SUPFAM" id="SSF47113">
    <property type="entry name" value="Histone-fold"/>
    <property type="match status" value="1"/>
</dbReference>
<keyword evidence="2" id="KW-0648">Protein biosynthesis</keyword>
<keyword evidence="2" id="KW-0396">Initiation factor</keyword>
<dbReference type="InterPro" id="IPR009072">
    <property type="entry name" value="Histone-fold"/>
</dbReference>
<feature type="region of interest" description="Disordered" evidence="1">
    <location>
        <begin position="192"/>
        <end position="228"/>
    </location>
</feature>
<keyword evidence="3" id="KW-1185">Reference proteome</keyword>
<dbReference type="EMBL" id="MIGC01004727">
    <property type="protein sequence ID" value="PHJ17733.1"/>
    <property type="molecule type" value="Genomic_DNA"/>
</dbReference>
<gene>
    <name evidence="2" type="ORF">CSUI_008446</name>
</gene>
<feature type="compositionally biased region" description="Low complexity" evidence="1">
    <location>
        <begin position="375"/>
        <end position="387"/>
    </location>
</feature>
<comment type="caution">
    <text evidence="2">The sequence shown here is derived from an EMBL/GenBank/DDBJ whole genome shotgun (WGS) entry which is preliminary data.</text>
</comment>
<feature type="compositionally biased region" description="Pro residues" evidence="1">
    <location>
        <begin position="484"/>
        <end position="494"/>
    </location>
</feature>
<dbReference type="RefSeq" id="XP_067919448.1">
    <property type="nucleotide sequence ID" value="XM_068068579.1"/>
</dbReference>
<feature type="region of interest" description="Disordered" evidence="1">
    <location>
        <begin position="625"/>
        <end position="648"/>
    </location>
</feature>
<dbReference type="VEuPathDB" id="ToxoDB:CSUI_008446"/>
<feature type="compositionally biased region" description="Basic and acidic residues" evidence="1">
    <location>
        <begin position="262"/>
        <end position="292"/>
    </location>
</feature>
<feature type="region of interest" description="Disordered" evidence="1">
    <location>
        <begin position="242"/>
        <end position="387"/>
    </location>
</feature>
<evidence type="ECO:0000313" key="2">
    <source>
        <dbReference type="EMBL" id="PHJ17733.1"/>
    </source>
</evidence>
<organism evidence="2 3">
    <name type="scientific">Cystoisospora suis</name>
    <dbReference type="NCBI Taxonomy" id="483139"/>
    <lineage>
        <taxon>Eukaryota</taxon>
        <taxon>Sar</taxon>
        <taxon>Alveolata</taxon>
        <taxon>Apicomplexa</taxon>
        <taxon>Conoidasida</taxon>
        <taxon>Coccidia</taxon>
        <taxon>Eucoccidiorida</taxon>
        <taxon>Eimeriorina</taxon>
        <taxon>Sarcocystidae</taxon>
        <taxon>Cystoisospora</taxon>
    </lineage>
</organism>
<dbReference type="AlphaFoldDB" id="A0A2C6KMW6"/>
<sequence length="648" mass="67917">MKAAAVTSSFVMSPSVRRGASPPGCEGDLELTGPGCLARVAQAPCVIGVDVVRRALRDIDFDADIDRAAAQVVCDLLDTFTADVASQAAGVCRSRGGKIVTRDDLQFSLARLGIPAAVLDHARRGDYRPGSMEKPFSFSPFSFPSCAHPSSFPPFSLPRQFCSAPSSSSASLRSLIQQSQQRQQRLLRQVLREQRESASTPGARPEGGRKIRVRTVSHHSKPPCTADVSSVYSAASRLSSLGADEGSSRVGAQSGQSGAVERTAEGRREGECRETGGDDGRSGSQDAGEKNEGPFSGGGRKGHVTTPEANSRQGDEQGERGEKSFGRGQVSSSFRDEGRVTSGSVPKGLTGVGGERPSADGEERTDPELAKEESSAGSSGAAPRSSRPVYMAGILAAERTSFPEDGAHVQQNVPPQTSYYPGSRPLHYGSGVIPSARVPCAGHDITGVIPEIVVTSPVPPFNGQVGHSFTSENRPPSLVRTSPQPGPPALPRPPSSAATLNHLSSPYCVPTSAHDEGLLYRQMLTPLGVSPPPYPNGPAAQKHMFMTPHQEADRSPYSHAVRPGSGSPVPGGLSRGTGEIMPGHLYPNTVPGNAPQAGGYLVPVFFDPHMRADRRNRMAPAGLSEVTPLKGSLPGGGRINIGGAEDLK</sequence>
<feature type="compositionally biased region" description="Polar residues" evidence="1">
    <location>
        <begin position="465"/>
        <end position="474"/>
    </location>
</feature>
<dbReference type="GeneID" id="94431790"/>
<accession>A0A2C6KMW6</accession>
<feature type="region of interest" description="Disordered" evidence="1">
    <location>
        <begin position="463"/>
        <end position="498"/>
    </location>
</feature>